<dbReference type="PANTHER" id="PTHR12526:SF510">
    <property type="entry name" value="D-INOSITOL 3-PHOSPHATE GLYCOSYLTRANSFERASE"/>
    <property type="match status" value="1"/>
</dbReference>
<keyword evidence="1" id="KW-0328">Glycosyltransferase</keyword>
<dbReference type="Pfam" id="PF13692">
    <property type="entry name" value="Glyco_trans_1_4"/>
    <property type="match status" value="1"/>
</dbReference>
<dbReference type="RefSeq" id="WP_272858789.1">
    <property type="nucleotide sequence ID" value="NZ_CP067134.1"/>
</dbReference>
<organism evidence="4 5">
    <name type="scientific">Paracoccus stylophorae</name>
    <dbReference type="NCBI Taxonomy" id="659350"/>
    <lineage>
        <taxon>Bacteria</taxon>
        <taxon>Pseudomonadati</taxon>
        <taxon>Pseudomonadota</taxon>
        <taxon>Alphaproteobacteria</taxon>
        <taxon>Rhodobacterales</taxon>
        <taxon>Paracoccaceae</taxon>
        <taxon>Paracoccus</taxon>
    </lineage>
</organism>
<evidence type="ECO:0000313" key="4">
    <source>
        <dbReference type="EMBL" id="WCR10716.1"/>
    </source>
</evidence>
<dbReference type="SUPFAM" id="SSF53756">
    <property type="entry name" value="UDP-Glycosyltransferase/glycogen phosphorylase"/>
    <property type="match status" value="1"/>
</dbReference>
<reference evidence="4 5" key="1">
    <citation type="submission" date="2021-01" db="EMBL/GenBank/DDBJ databases">
        <title>Biogeographic distribution of Paracoccus.</title>
        <authorList>
            <person name="Hollensteiner J."/>
            <person name="Leineberger J."/>
            <person name="Brinkhoff T."/>
            <person name="Daniel R."/>
        </authorList>
    </citation>
    <scope>NUCLEOTIDE SEQUENCE [LARGE SCALE GENOMIC DNA]</scope>
    <source>
        <strain evidence="4 5">LMG25392</strain>
    </source>
</reference>
<evidence type="ECO:0000256" key="2">
    <source>
        <dbReference type="ARBA" id="ARBA00022679"/>
    </source>
</evidence>
<dbReference type="Gene3D" id="3.40.50.2000">
    <property type="entry name" value="Glycogen Phosphorylase B"/>
    <property type="match status" value="1"/>
</dbReference>
<accession>A0ABY7SWW1</accession>
<feature type="region of interest" description="Disordered" evidence="3">
    <location>
        <begin position="377"/>
        <end position="398"/>
    </location>
</feature>
<evidence type="ECO:0000313" key="5">
    <source>
        <dbReference type="Proteomes" id="UP001218412"/>
    </source>
</evidence>
<keyword evidence="5" id="KW-1185">Reference proteome</keyword>
<name>A0ABY7SWW1_9RHOB</name>
<dbReference type="PANTHER" id="PTHR12526">
    <property type="entry name" value="GLYCOSYLTRANSFERASE"/>
    <property type="match status" value="1"/>
</dbReference>
<evidence type="ECO:0000256" key="1">
    <source>
        <dbReference type="ARBA" id="ARBA00022676"/>
    </source>
</evidence>
<sequence>MTDNPLRIAVLKDRYPMQFMTARHSRHILDWRRFVPFNQIHPGLEGMTVMAPGRPADLVHTNNRIPLGARKYILSFEDNAPRRFRFPEDNRLTRFLDDRIASPRCRRLIAMSDFARRRFLHQHRDNPDLPRLRAKLDVRYPNIVIRDTQDQLRDDPCTTLVLTFVGAHFARKGGCVAVRIAQKALAAGLPIRVNIVSPLVMGKAVWTDPERPEFFKEYTDLLTLENVEYNSTMPNAQTRQKLAQSHFCVLTTFVDTFGFSAIEAMAEHTPVLGTRLCALPEFIEDDRNGILIDMPVNALGMWQRPQDISRASPEYEDYFRAEVDRIASAAVDRLTPLIGDRDRIARMRRAARDTAVEKFDSRAASIRWDALYDEVAAEDPATPPRLTEADRSAAGDLP</sequence>
<dbReference type="EMBL" id="CP067134">
    <property type="protein sequence ID" value="WCR10716.1"/>
    <property type="molecule type" value="Genomic_DNA"/>
</dbReference>
<dbReference type="Proteomes" id="UP001218412">
    <property type="component" value="Chromosome"/>
</dbReference>
<dbReference type="CDD" id="cd03801">
    <property type="entry name" value="GT4_PimA-like"/>
    <property type="match status" value="1"/>
</dbReference>
<evidence type="ECO:0000256" key="3">
    <source>
        <dbReference type="SAM" id="MobiDB-lite"/>
    </source>
</evidence>
<keyword evidence="2" id="KW-0808">Transferase</keyword>
<gene>
    <name evidence="4" type="ORF">JHW45_17040</name>
</gene>
<protein>
    <submittedName>
        <fullName evidence="4">Glycosyltransferase family 4 protein</fullName>
    </submittedName>
</protein>
<feature type="compositionally biased region" description="Basic and acidic residues" evidence="3">
    <location>
        <begin position="387"/>
        <end position="398"/>
    </location>
</feature>
<proteinExistence type="predicted"/>